<feature type="region of interest" description="Disordered" evidence="1">
    <location>
        <begin position="1"/>
        <end position="29"/>
    </location>
</feature>
<proteinExistence type="predicted"/>
<sequence length="67" mass="7606">MGAAHNSENRCTDDGSQGAGMATPHRETQRCWPLSRWTDDVERVAGSRWKQAAVDFLAPYKRTMSYF</sequence>
<dbReference type="OrthoDB" id="407509at2759"/>
<protein>
    <submittedName>
        <fullName evidence="2">Jg13051 protein</fullName>
    </submittedName>
</protein>
<gene>
    <name evidence="2" type="primary">jg13051</name>
    <name evidence="2" type="ORF">PAEG_LOCUS23194</name>
</gene>
<reference evidence="2" key="1">
    <citation type="submission" date="2022-03" db="EMBL/GenBank/DDBJ databases">
        <authorList>
            <person name="Lindestad O."/>
        </authorList>
    </citation>
    <scope>NUCLEOTIDE SEQUENCE</scope>
</reference>
<keyword evidence="3" id="KW-1185">Reference proteome</keyword>
<evidence type="ECO:0000256" key="1">
    <source>
        <dbReference type="SAM" id="MobiDB-lite"/>
    </source>
</evidence>
<name>A0A8S4SDT0_9NEOP</name>
<dbReference type="EMBL" id="CAKXAJ010026127">
    <property type="protein sequence ID" value="CAH2257652.1"/>
    <property type="molecule type" value="Genomic_DNA"/>
</dbReference>
<evidence type="ECO:0000313" key="3">
    <source>
        <dbReference type="Proteomes" id="UP000838756"/>
    </source>
</evidence>
<accession>A0A8S4SDT0</accession>
<evidence type="ECO:0000313" key="2">
    <source>
        <dbReference type="EMBL" id="CAH2257652.1"/>
    </source>
</evidence>
<dbReference type="Proteomes" id="UP000838756">
    <property type="component" value="Unassembled WGS sequence"/>
</dbReference>
<dbReference type="AlphaFoldDB" id="A0A8S4SDT0"/>
<organism evidence="2 3">
    <name type="scientific">Pararge aegeria aegeria</name>
    <dbReference type="NCBI Taxonomy" id="348720"/>
    <lineage>
        <taxon>Eukaryota</taxon>
        <taxon>Metazoa</taxon>
        <taxon>Ecdysozoa</taxon>
        <taxon>Arthropoda</taxon>
        <taxon>Hexapoda</taxon>
        <taxon>Insecta</taxon>
        <taxon>Pterygota</taxon>
        <taxon>Neoptera</taxon>
        <taxon>Endopterygota</taxon>
        <taxon>Lepidoptera</taxon>
        <taxon>Glossata</taxon>
        <taxon>Ditrysia</taxon>
        <taxon>Papilionoidea</taxon>
        <taxon>Nymphalidae</taxon>
        <taxon>Satyrinae</taxon>
        <taxon>Satyrini</taxon>
        <taxon>Parargina</taxon>
        <taxon>Pararge</taxon>
    </lineage>
</organism>
<comment type="caution">
    <text evidence="2">The sequence shown here is derived from an EMBL/GenBank/DDBJ whole genome shotgun (WGS) entry which is preliminary data.</text>
</comment>